<accession>A0AAP0J3S0</accession>
<dbReference type="Proteomes" id="UP001419268">
    <property type="component" value="Unassembled WGS sequence"/>
</dbReference>
<dbReference type="GO" id="GO:0046854">
    <property type="term" value="P:phosphatidylinositol phosphate biosynthetic process"/>
    <property type="evidence" value="ECO:0007669"/>
    <property type="project" value="TreeGrafter"/>
</dbReference>
<organism evidence="8 9">
    <name type="scientific">Stephania cephalantha</name>
    <dbReference type="NCBI Taxonomy" id="152367"/>
    <lineage>
        <taxon>Eukaryota</taxon>
        <taxon>Viridiplantae</taxon>
        <taxon>Streptophyta</taxon>
        <taxon>Embryophyta</taxon>
        <taxon>Tracheophyta</taxon>
        <taxon>Spermatophyta</taxon>
        <taxon>Magnoliopsida</taxon>
        <taxon>Ranunculales</taxon>
        <taxon>Menispermaceae</taxon>
        <taxon>Menispermoideae</taxon>
        <taxon>Cissampelideae</taxon>
        <taxon>Stephania</taxon>
    </lineage>
</organism>
<evidence type="ECO:0000256" key="3">
    <source>
        <dbReference type="ARBA" id="ARBA00022475"/>
    </source>
</evidence>
<dbReference type="GO" id="GO:0072659">
    <property type="term" value="P:protein localization to plasma membrane"/>
    <property type="evidence" value="ECO:0007669"/>
    <property type="project" value="TreeGrafter"/>
</dbReference>
<protein>
    <recommendedName>
        <fullName evidence="10">Hyccin</fullName>
    </recommendedName>
</protein>
<evidence type="ECO:0000313" key="9">
    <source>
        <dbReference type="Proteomes" id="UP001419268"/>
    </source>
</evidence>
<evidence type="ECO:0000256" key="2">
    <source>
        <dbReference type="ARBA" id="ARBA00004514"/>
    </source>
</evidence>
<dbReference type="Pfam" id="PF09790">
    <property type="entry name" value="Hyccin"/>
    <property type="match status" value="1"/>
</dbReference>
<dbReference type="InterPro" id="IPR018619">
    <property type="entry name" value="Hyccin"/>
</dbReference>
<evidence type="ECO:0000256" key="7">
    <source>
        <dbReference type="SAM" id="MobiDB-lite"/>
    </source>
</evidence>
<feature type="compositionally biased region" description="Basic and acidic residues" evidence="7">
    <location>
        <begin position="254"/>
        <end position="272"/>
    </location>
</feature>
<dbReference type="GO" id="GO:0005886">
    <property type="term" value="C:plasma membrane"/>
    <property type="evidence" value="ECO:0007669"/>
    <property type="project" value="UniProtKB-SubCell"/>
</dbReference>
<sequence>MSLIDDEDNTPFETSNTSDLDLKLQSSIETLTQILGPIPSLSSSQDSSLTLLHDTNLTQTISTHLKLPNSGAGNNNLCRWLYDTFQSSHPDLQLVVLSFLPIIAGLYLPRAVLRATSLAGFEAILLALYAHETTSRDGQPITVSIPDLSNSSLYHESKAPIKNKAVELNMTIVSPSLEPHGTVRSTRRARIVGVALELYYKKIALMPISSKIEFCKFCLVWATGKEDGDGEDSVGKKALSGDQEEASSSSNGEHGVDGSKEKREMKEELSEEKSWRRVPLPWELLQPALRILGHCLLGPNRTNKELTDAALAATKSLHARALQDVDSQAILATGSILRLGTMASETSPELDHTEIRDYMNPVISL</sequence>
<dbReference type="PANTHER" id="PTHR31220:SF10">
    <property type="entry name" value="HYCCIN"/>
    <property type="match status" value="1"/>
</dbReference>
<dbReference type="PANTHER" id="PTHR31220">
    <property type="entry name" value="HYCCIN RELATED"/>
    <property type="match status" value="1"/>
</dbReference>
<evidence type="ECO:0000313" key="8">
    <source>
        <dbReference type="EMBL" id="KAK9126470.1"/>
    </source>
</evidence>
<evidence type="ECO:0000256" key="6">
    <source>
        <dbReference type="ARBA" id="ARBA00034482"/>
    </source>
</evidence>
<keyword evidence="5" id="KW-0472">Membrane</keyword>
<evidence type="ECO:0000256" key="1">
    <source>
        <dbReference type="ARBA" id="ARBA00004236"/>
    </source>
</evidence>
<dbReference type="AlphaFoldDB" id="A0AAP0J3S0"/>
<comment type="subcellular location">
    <subcellularLocation>
        <location evidence="1">Cell membrane</location>
    </subcellularLocation>
    <subcellularLocation>
        <location evidence="2">Cytoplasm</location>
        <location evidence="2">Cytosol</location>
    </subcellularLocation>
</comment>
<keyword evidence="3" id="KW-1003">Cell membrane</keyword>
<keyword evidence="9" id="KW-1185">Reference proteome</keyword>
<dbReference type="GO" id="GO:0005829">
    <property type="term" value="C:cytosol"/>
    <property type="evidence" value="ECO:0007669"/>
    <property type="project" value="UniProtKB-SubCell"/>
</dbReference>
<evidence type="ECO:0000256" key="5">
    <source>
        <dbReference type="ARBA" id="ARBA00023136"/>
    </source>
</evidence>
<name>A0AAP0J3S0_9MAGN</name>
<reference evidence="8 9" key="1">
    <citation type="submission" date="2024-01" db="EMBL/GenBank/DDBJ databases">
        <title>Genome assemblies of Stephania.</title>
        <authorList>
            <person name="Yang L."/>
        </authorList>
    </citation>
    <scope>NUCLEOTIDE SEQUENCE [LARGE SCALE GENOMIC DNA]</scope>
    <source>
        <strain evidence="8">JXDWG</strain>
        <tissue evidence="8">Leaf</tissue>
    </source>
</reference>
<evidence type="ECO:0008006" key="10">
    <source>
        <dbReference type="Google" id="ProtNLM"/>
    </source>
</evidence>
<keyword evidence="4" id="KW-0963">Cytoplasm</keyword>
<gene>
    <name evidence="8" type="ORF">Scep_015316</name>
</gene>
<comment type="similarity">
    <text evidence="6">Belongs to the Hyccin family.</text>
</comment>
<feature type="region of interest" description="Disordered" evidence="7">
    <location>
        <begin position="227"/>
        <end position="272"/>
    </location>
</feature>
<evidence type="ECO:0000256" key="4">
    <source>
        <dbReference type="ARBA" id="ARBA00022490"/>
    </source>
</evidence>
<comment type="caution">
    <text evidence="8">The sequence shown here is derived from an EMBL/GenBank/DDBJ whole genome shotgun (WGS) entry which is preliminary data.</text>
</comment>
<dbReference type="EMBL" id="JBBNAG010000006">
    <property type="protein sequence ID" value="KAK9126470.1"/>
    <property type="molecule type" value="Genomic_DNA"/>
</dbReference>
<proteinExistence type="inferred from homology"/>